<organism evidence="1 2">
    <name type="scientific">Parascaris equorum</name>
    <name type="common">Equine roundworm</name>
    <dbReference type="NCBI Taxonomy" id="6256"/>
    <lineage>
        <taxon>Eukaryota</taxon>
        <taxon>Metazoa</taxon>
        <taxon>Ecdysozoa</taxon>
        <taxon>Nematoda</taxon>
        <taxon>Chromadorea</taxon>
        <taxon>Rhabditida</taxon>
        <taxon>Spirurina</taxon>
        <taxon>Ascaridomorpha</taxon>
        <taxon>Ascaridoidea</taxon>
        <taxon>Ascarididae</taxon>
        <taxon>Parascaris</taxon>
    </lineage>
</organism>
<evidence type="ECO:0000313" key="1">
    <source>
        <dbReference type="Proteomes" id="UP000887564"/>
    </source>
</evidence>
<evidence type="ECO:0000313" key="2">
    <source>
        <dbReference type="WBParaSite" id="PEQ_0000837301-mRNA-1"/>
    </source>
</evidence>
<sequence>MIAVGFVATLMENNGIRDILDPVELAPMGPDYNSSSLHTADSDTSDDNVEKIMASNEGEQINEQNNGEGKELVTAIREGVKKIIIGGDSNNANKFHQPNTADHKKVRCRQNSRSPVMCAAMEALRMVEAVAAVAWVPKGKIISLSLTHPLMLFLVDTLPASGRSFNGTPNRYRRVWRPSASARSHSGTMASPDVISPPRWLSRVRSDHGWHFIPQ</sequence>
<dbReference type="WBParaSite" id="PEQ_0000837301-mRNA-1">
    <property type="protein sequence ID" value="PEQ_0000837301-mRNA-1"/>
    <property type="gene ID" value="PEQ_0000837301"/>
</dbReference>
<name>A0A914RU49_PAREQ</name>
<proteinExistence type="predicted"/>
<accession>A0A914RU49</accession>
<keyword evidence="1" id="KW-1185">Reference proteome</keyword>
<dbReference type="Proteomes" id="UP000887564">
    <property type="component" value="Unplaced"/>
</dbReference>
<dbReference type="AlphaFoldDB" id="A0A914RU49"/>
<reference evidence="2" key="1">
    <citation type="submission" date="2022-11" db="UniProtKB">
        <authorList>
            <consortium name="WormBaseParasite"/>
        </authorList>
    </citation>
    <scope>IDENTIFICATION</scope>
</reference>
<protein>
    <submittedName>
        <fullName evidence="2">Uncharacterized protein</fullName>
    </submittedName>
</protein>